<dbReference type="Pfam" id="PF13545">
    <property type="entry name" value="HTH_Crp_2"/>
    <property type="match status" value="1"/>
</dbReference>
<comment type="caution">
    <text evidence="5">The sequence shown here is derived from an EMBL/GenBank/DDBJ whole genome shotgun (WGS) entry which is preliminary data.</text>
</comment>
<dbReference type="Pfam" id="PF00027">
    <property type="entry name" value="cNMP_binding"/>
    <property type="match status" value="1"/>
</dbReference>
<dbReference type="InterPro" id="IPR000595">
    <property type="entry name" value="cNMP-bd_dom"/>
</dbReference>
<evidence type="ECO:0000313" key="5">
    <source>
        <dbReference type="EMBL" id="MRI82772.1"/>
    </source>
</evidence>
<feature type="domain" description="Cyclic nucleotide-binding" evidence="4">
    <location>
        <begin position="37"/>
        <end position="117"/>
    </location>
</feature>
<dbReference type="GO" id="GO:0003677">
    <property type="term" value="F:DNA binding"/>
    <property type="evidence" value="ECO:0007669"/>
    <property type="project" value="UniProtKB-KW"/>
</dbReference>
<dbReference type="PANTHER" id="PTHR24567">
    <property type="entry name" value="CRP FAMILY TRANSCRIPTIONAL REGULATORY PROTEIN"/>
    <property type="match status" value="1"/>
</dbReference>
<dbReference type="GO" id="GO:0003700">
    <property type="term" value="F:DNA-binding transcription factor activity"/>
    <property type="evidence" value="ECO:0007669"/>
    <property type="project" value="TreeGrafter"/>
</dbReference>
<evidence type="ECO:0000313" key="6">
    <source>
        <dbReference type="Proteomes" id="UP000469870"/>
    </source>
</evidence>
<dbReference type="GO" id="GO:0005829">
    <property type="term" value="C:cytosol"/>
    <property type="evidence" value="ECO:0007669"/>
    <property type="project" value="TreeGrafter"/>
</dbReference>
<evidence type="ECO:0000256" key="3">
    <source>
        <dbReference type="ARBA" id="ARBA00023163"/>
    </source>
</evidence>
<dbReference type="InterPro" id="IPR012318">
    <property type="entry name" value="HTH_CRP"/>
</dbReference>
<reference evidence="5 6" key="1">
    <citation type="submission" date="2019-11" db="EMBL/GenBank/DDBJ databases">
        <title>Characterisation of Fundicoccus ignavus gen. nov. sp. nov., a novel genus of the family Aerococcaceae isolated from bulk tank milk.</title>
        <authorList>
            <person name="Siebert A."/>
            <person name="Huptas C."/>
            <person name="Wenning M."/>
            <person name="Scherer S."/>
            <person name="Doll E.V."/>
        </authorList>
    </citation>
    <scope>NUCLEOTIDE SEQUENCE [LARGE SCALE GENOMIC DNA]</scope>
    <source>
        <strain evidence="5 6">DSM 109653</strain>
    </source>
</reference>
<dbReference type="Gene3D" id="2.60.120.10">
    <property type="entry name" value="Jelly Rolls"/>
    <property type="match status" value="1"/>
</dbReference>
<dbReference type="PROSITE" id="PS50042">
    <property type="entry name" value="CNMP_BINDING_3"/>
    <property type="match status" value="1"/>
</dbReference>
<proteinExistence type="predicted"/>
<dbReference type="Proteomes" id="UP000469870">
    <property type="component" value="Unassembled WGS sequence"/>
</dbReference>
<dbReference type="InterPro" id="IPR036390">
    <property type="entry name" value="WH_DNA-bd_sf"/>
</dbReference>
<dbReference type="PANTHER" id="PTHR24567:SF26">
    <property type="entry name" value="REGULATORY PROTEIN YEIL"/>
    <property type="match status" value="1"/>
</dbReference>
<dbReference type="CDD" id="cd00038">
    <property type="entry name" value="CAP_ED"/>
    <property type="match status" value="1"/>
</dbReference>
<evidence type="ECO:0000256" key="2">
    <source>
        <dbReference type="ARBA" id="ARBA00023125"/>
    </source>
</evidence>
<accession>A0A844BX90</accession>
<keyword evidence="1" id="KW-0805">Transcription regulation</keyword>
<dbReference type="InterPro" id="IPR050397">
    <property type="entry name" value="Env_Response_Regulators"/>
</dbReference>
<evidence type="ECO:0000259" key="4">
    <source>
        <dbReference type="PROSITE" id="PS50042"/>
    </source>
</evidence>
<gene>
    <name evidence="5" type="ORF">GIY11_12240</name>
</gene>
<evidence type="ECO:0000256" key="1">
    <source>
        <dbReference type="ARBA" id="ARBA00023015"/>
    </source>
</evidence>
<name>A0A844BX90_9LACT</name>
<dbReference type="EMBL" id="WJQR01000026">
    <property type="protein sequence ID" value="MRI82772.1"/>
    <property type="molecule type" value="Genomic_DNA"/>
</dbReference>
<dbReference type="AlphaFoldDB" id="A0A844BX90"/>
<dbReference type="SUPFAM" id="SSF46785">
    <property type="entry name" value="Winged helix' DNA-binding domain"/>
    <property type="match status" value="1"/>
</dbReference>
<keyword evidence="2" id="KW-0238">DNA-binding</keyword>
<organism evidence="5 6">
    <name type="scientific">Fundicoccus ignavus</name>
    <dbReference type="NCBI Taxonomy" id="2664442"/>
    <lineage>
        <taxon>Bacteria</taxon>
        <taxon>Bacillati</taxon>
        <taxon>Bacillota</taxon>
        <taxon>Bacilli</taxon>
        <taxon>Lactobacillales</taxon>
        <taxon>Aerococcaceae</taxon>
        <taxon>Fundicoccus</taxon>
    </lineage>
</organism>
<protein>
    <submittedName>
        <fullName evidence="5">Cyclic nucleotide-binding domain-containing protein</fullName>
    </submittedName>
</protein>
<dbReference type="InterPro" id="IPR014710">
    <property type="entry name" value="RmlC-like_jellyroll"/>
</dbReference>
<dbReference type="RefSeq" id="WP_153862816.1">
    <property type="nucleotide sequence ID" value="NZ_WJQR01000026.1"/>
</dbReference>
<dbReference type="SUPFAM" id="SSF51206">
    <property type="entry name" value="cAMP-binding domain-like"/>
    <property type="match status" value="1"/>
</dbReference>
<sequence>MSTTNDRGEKSGLAKVSLEIREKFLKLPHNIVTPSRGEVIFHQGDKVDKLGFILDGVMKCCKYTFEGDEVNTRYFYRGEIFPEYLFLTGEGEYIYNLVTEKDAKLILVATEHIRDLIKKDLGWNNLIIDYMAWRGLLDQKWALCNSYGTLKSSIVYMLLEIYQVQEDEWTLINDSQQMLATKLQVSRPMFNQALIKLEKEGLIERNRTRIRLKDRSKLEMHI</sequence>
<dbReference type="InterPro" id="IPR018490">
    <property type="entry name" value="cNMP-bd_dom_sf"/>
</dbReference>
<keyword evidence="3" id="KW-0804">Transcription</keyword>